<dbReference type="GO" id="GO:0005886">
    <property type="term" value="C:plasma membrane"/>
    <property type="evidence" value="ECO:0007669"/>
    <property type="project" value="TreeGrafter"/>
</dbReference>
<evidence type="ECO:0000256" key="3">
    <source>
        <dbReference type="ARBA" id="ARBA00022989"/>
    </source>
</evidence>
<dbReference type="GO" id="GO:0042626">
    <property type="term" value="F:ATPase-coupled transmembrane transporter activity"/>
    <property type="evidence" value="ECO:0007669"/>
    <property type="project" value="TreeGrafter"/>
</dbReference>
<accession>A0A9Q0XNU7</accession>
<evidence type="ECO:0000256" key="2">
    <source>
        <dbReference type="ARBA" id="ARBA00022692"/>
    </source>
</evidence>
<name>A0A9Q0XNU7_9SAUR</name>
<dbReference type="OrthoDB" id="6500128at2759"/>
<dbReference type="GO" id="GO:0005524">
    <property type="term" value="F:ATP binding"/>
    <property type="evidence" value="ECO:0007669"/>
    <property type="project" value="InterPro"/>
</dbReference>
<feature type="transmembrane region" description="Helical" evidence="6">
    <location>
        <begin position="104"/>
        <end position="128"/>
    </location>
</feature>
<evidence type="ECO:0000256" key="4">
    <source>
        <dbReference type="ARBA" id="ARBA00023136"/>
    </source>
</evidence>
<dbReference type="Gene3D" id="1.20.1560.10">
    <property type="entry name" value="ABC transporter type 1, transmembrane domain"/>
    <property type="match status" value="1"/>
</dbReference>
<dbReference type="PANTHER" id="PTHR24222">
    <property type="entry name" value="ABC TRANSPORTER B FAMILY"/>
    <property type="match status" value="1"/>
</dbReference>
<dbReference type="AlphaFoldDB" id="A0A9Q0XNU7"/>
<feature type="region of interest" description="Disordered" evidence="5">
    <location>
        <begin position="62"/>
        <end position="82"/>
    </location>
</feature>
<sequence length="170" mass="19101">MRKFSCSECLIPQTSGRLLITNNITSATAVEHFRKKRQDRTIPFLPHRGSETQIDMSKSVHDFDASDDVSGSECKSSKEKKKKEKPKMVTPFAIFRYADWPDTLLMAAGTIFAAVHGASLPVMMIVFGDMTNSFVQSGIPISNISLGNFSLGNFSFDNMSQYQMRLYRNK</sequence>
<comment type="subcellular location">
    <subcellularLocation>
        <location evidence="1">Membrane</location>
        <topology evidence="1">Multi-pass membrane protein</topology>
    </subcellularLocation>
</comment>
<keyword evidence="4 6" id="KW-0472">Membrane</keyword>
<evidence type="ECO:0000313" key="8">
    <source>
        <dbReference type="Proteomes" id="UP001142489"/>
    </source>
</evidence>
<gene>
    <name evidence="7" type="ORF">JRQ81_018575</name>
</gene>
<proteinExistence type="predicted"/>
<evidence type="ECO:0000256" key="5">
    <source>
        <dbReference type="SAM" id="MobiDB-lite"/>
    </source>
</evidence>
<keyword evidence="2 6" id="KW-0812">Transmembrane</keyword>
<comment type="caution">
    <text evidence="7">The sequence shown here is derived from an EMBL/GenBank/DDBJ whole genome shotgun (WGS) entry which is preliminary data.</text>
</comment>
<dbReference type="InterPro" id="IPR039421">
    <property type="entry name" value="Type_1_exporter"/>
</dbReference>
<protein>
    <submittedName>
        <fullName evidence="7">Uncharacterized protein</fullName>
    </submittedName>
</protein>
<keyword evidence="8" id="KW-1185">Reference proteome</keyword>
<keyword evidence="3 6" id="KW-1133">Transmembrane helix</keyword>
<evidence type="ECO:0000256" key="6">
    <source>
        <dbReference type="SAM" id="Phobius"/>
    </source>
</evidence>
<feature type="transmembrane region" description="Helical" evidence="6">
    <location>
        <begin position="134"/>
        <end position="156"/>
    </location>
</feature>
<dbReference type="InterPro" id="IPR036640">
    <property type="entry name" value="ABC1_TM_sf"/>
</dbReference>
<reference evidence="7" key="1">
    <citation type="journal article" date="2023" name="DNA Res.">
        <title>Chromosome-level genome assembly of Phrynocephalus forsythii using third-generation DNA sequencing and Hi-C analysis.</title>
        <authorList>
            <person name="Qi Y."/>
            <person name="Zhao W."/>
            <person name="Zhao Y."/>
            <person name="Niu C."/>
            <person name="Cao S."/>
            <person name="Zhang Y."/>
        </authorList>
    </citation>
    <scope>NUCLEOTIDE SEQUENCE</scope>
    <source>
        <tissue evidence="7">Muscle</tissue>
    </source>
</reference>
<evidence type="ECO:0000256" key="1">
    <source>
        <dbReference type="ARBA" id="ARBA00004141"/>
    </source>
</evidence>
<evidence type="ECO:0000313" key="7">
    <source>
        <dbReference type="EMBL" id="KAJ7322288.1"/>
    </source>
</evidence>
<dbReference type="PANTHER" id="PTHR24222:SF76">
    <property type="entry name" value="MYCOBACTIN IMPORT ATP-BINDING_PERMEASE PROTEIN IRTB"/>
    <property type="match status" value="1"/>
</dbReference>
<organism evidence="7 8">
    <name type="scientific">Phrynocephalus forsythii</name>
    <dbReference type="NCBI Taxonomy" id="171643"/>
    <lineage>
        <taxon>Eukaryota</taxon>
        <taxon>Metazoa</taxon>
        <taxon>Chordata</taxon>
        <taxon>Craniata</taxon>
        <taxon>Vertebrata</taxon>
        <taxon>Euteleostomi</taxon>
        <taxon>Lepidosauria</taxon>
        <taxon>Squamata</taxon>
        <taxon>Bifurcata</taxon>
        <taxon>Unidentata</taxon>
        <taxon>Episquamata</taxon>
        <taxon>Toxicofera</taxon>
        <taxon>Iguania</taxon>
        <taxon>Acrodonta</taxon>
        <taxon>Agamidae</taxon>
        <taxon>Agaminae</taxon>
        <taxon>Phrynocephalus</taxon>
    </lineage>
</organism>
<dbReference type="Proteomes" id="UP001142489">
    <property type="component" value="Unassembled WGS sequence"/>
</dbReference>
<dbReference type="EMBL" id="JAPFRF010000009">
    <property type="protein sequence ID" value="KAJ7322288.1"/>
    <property type="molecule type" value="Genomic_DNA"/>
</dbReference>